<reference evidence="1" key="1">
    <citation type="submission" date="2023-04" db="EMBL/GenBank/DDBJ databases">
        <title>Comparative genomic analysis of Cohnella hashimotonis sp. nov., isolated from the International Space Station.</title>
        <authorList>
            <person name="Venkateswaran K."/>
            <person name="Simpson A."/>
        </authorList>
    </citation>
    <scope>NUCLEOTIDE SEQUENCE</scope>
    <source>
        <strain evidence="1">F6_2S_P_1</strain>
    </source>
</reference>
<gene>
    <name evidence="1" type="ORF">KB449_24050</name>
</gene>
<proteinExistence type="predicted"/>
<protein>
    <recommendedName>
        <fullName evidence="3">DUF721 domain-containing protein</fullName>
    </recommendedName>
</protein>
<dbReference type="RefSeq" id="WP_282910784.1">
    <property type="nucleotide sequence ID" value="NZ_JAGRPV010000001.1"/>
</dbReference>
<evidence type="ECO:0008006" key="3">
    <source>
        <dbReference type="Google" id="ProtNLM"/>
    </source>
</evidence>
<accession>A0ABT6TND2</accession>
<keyword evidence="2" id="KW-1185">Reference proteome</keyword>
<comment type="caution">
    <text evidence="1">The sequence shown here is derived from an EMBL/GenBank/DDBJ whole genome shotgun (WGS) entry which is preliminary data.</text>
</comment>
<organism evidence="1 2">
    <name type="scientific">Cohnella hashimotonis</name>
    <dbReference type="NCBI Taxonomy" id="2826895"/>
    <lineage>
        <taxon>Bacteria</taxon>
        <taxon>Bacillati</taxon>
        <taxon>Bacillota</taxon>
        <taxon>Bacilli</taxon>
        <taxon>Bacillales</taxon>
        <taxon>Paenibacillaceae</taxon>
        <taxon>Cohnella</taxon>
    </lineage>
</organism>
<name>A0ABT6TND2_9BACL</name>
<sequence length="138" mass="15967">MSAQAEDLQLIQQHVEIMTLMELARKQHEEATGTRAAITKLVGSFLQGELERSMGRLKERRIWIKDTPERSGLKLIFTYAVAGRRGLYEVERATLRAYMTERVEDYSDLIIKVQIPRLPIEVKYPDLSKGYKKRSPSE</sequence>
<evidence type="ECO:0000313" key="2">
    <source>
        <dbReference type="Proteomes" id="UP001161691"/>
    </source>
</evidence>
<evidence type="ECO:0000313" key="1">
    <source>
        <dbReference type="EMBL" id="MDI4648046.1"/>
    </source>
</evidence>
<dbReference type="Proteomes" id="UP001161691">
    <property type="component" value="Unassembled WGS sequence"/>
</dbReference>
<dbReference type="EMBL" id="JAGRPV010000001">
    <property type="protein sequence ID" value="MDI4648046.1"/>
    <property type="molecule type" value="Genomic_DNA"/>
</dbReference>